<dbReference type="Proteomes" id="UP000887580">
    <property type="component" value="Unplaced"/>
</dbReference>
<evidence type="ECO:0000313" key="2">
    <source>
        <dbReference type="WBParaSite" id="PS1159_v2.g21950.t1"/>
    </source>
</evidence>
<accession>A0AC35FZF9</accession>
<proteinExistence type="predicted"/>
<protein>
    <submittedName>
        <fullName evidence="2">Uncharacterized protein</fullName>
    </submittedName>
</protein>
<dbReference type="WBParaSite" id="PS1159_v2.g21950.t1">
    <property type="protein sequence ID" value="PS1159_v2.g21950.t1"/>
    <property type="gene ID" value="PS1159_v2.g21950"/>
</dbReference>
<name>A0AC35FZF9_9BILA</name>
<evidence type="ECO:0000313" key="1">
    <source>
        <dbReference type="Proteomes" id="UP000887580"/>
    </source>
</evidence>
<reference evidence="2" key="1">
    <citation type="submission" date="2022-11" db="UniProtKB">
        <authorList>
            <consortium name="WormBaseParasite"/>
        </authorList>
    </citation>
    <scope>IDENTIFICATION</scope>
</reference>
<organism evidence="1 2">
    <name type="scientific">Panagrolaimus sp. PS1159</name>
    <dbReference type="NCBI Taxonomy" id="55785"/>
    <lineage>
        <taxon>Eukaryota</taxon>
        <taxon>Metazoa</taxon>
        <taxon>Ecdysozoa</taxon>
        <taxon>Nematoda</taxon>
        <taxon>Chromadorea</taxon>
        <taxon>Rhabditida</taxon>
        <taxon>Tylenchina</taxon>
        <taxon>Panagrolaimomorpha</taxon>
        <taxon>Panagrolaimoidea</taxon>
        <taxon>Panagrolaimidae</taxon>
        <taxon>Panagrolaimus</taxon>
    </lineage>
</organism>
<sequence>MGTISDKNCPNFFMKKSALAYLYPGSVYDIAVLQDLPNPTYLMPPEKVSLIISGKEAKATWLPPISLPFQVLDHSQTFETEAFLNAKITKATNYTIFVKVCIEKIGDEIFRFCSKQISTSVITPGLFSNIPTFPSVVAYIPNENESDSLKMIDILGRNFEDGSFPLIPSNNPLDVISFDNATKAFYFADASDISIFRSMSPKTIRYRFLDFLTITHLSIIPSKAVIVFSSAYQIVQYRLTGTFDRM</sequence>